<proteinExistence type="predicted"/>
<feature type="domain" description="N-acetyltransferase" evidence="3">
    <location>
        <begin position="1"/>
        <end position="138"/>
    </location>
</feature>
<dbReference type="Gene3D" id="3.40.630.30">
    <property type="match status" value="1"/>
</dbReference>
<protein>
    <submittedName>
        <fullName evidence="4">Ribosomal-protein-alanine N-acetyltransferase</fullName>
    </submittedName>
</protein>
<keyword evidence="1 4" id="KW-0808">Transferase</keyword>
<name>A0A1I1GDP2_9LACO</name>
<dbReference type="InterPro" id="IPR000182">
    <property type="entry name" value="GNAT_dom"/>
</dbReference>
<dbReference type="AlphaFoldDB" id="A0A1I1GDP2"/>
<evidence type="ECO:0000259" key="3">
    <source>
        <dbReference type="PROSITE" id="PS51186"/>
    </source>
</evidence>
<dbReference type="EMBL" id="FOLI01000005">
    <property type="protein sequence ID" value="SFC09402.1"/>
    <property type="molecule type" value="Genomic_DNA"/>
</dbReference>
<gene>
    <name evidence="4" type="ORF">SAMN05660453_1028</name>
</gene>
<reference evidence="4 5" key="1">
    <citation type="submission" date="2016-10" db="EMBL/GenBank/DDBJ databases">
        <authorList>
            <person name="de Groot N.N."/>
        </authorList>
    </citation>
    <scope>NUCLEOTIDE SEQUENCE [LARGE SCALE GENOMIC DNA]</scope>
    <source>
        <strain evidence="4 5">DSM 19113</strain>
    </source>
</reference>
<accession>A0A1I1GDP2</accession>
<dbReference type="PROSITE" id="PS51186">
    <property type="entry name" value="GNAT"/>
    <property type="match status" value="1"/>
</dbReference>
<dbReference type="PANTHER" id="PTHR43420:SF44">
    <property type="entry name" value="ACETYLTRANSFERASE YPEA"/>
    <property type="match status" value="1"/>
</dbReference>
<organism evidence="4 5">
    <name type="scientific">Fructobacillus durionis</name>
    <dbReference type="NCBI Taxonomy" id="283737"/>
    <lineage>
        <taxon>Bacteria</taxon>
        <taxon>Bacillati</taxon>
        <taxon>Bacillota</taxon>
        <taxon>Bacilli</taxon>
        <taxon>Lactobacillales</taxon>
        <taxon>Lactobacillaceae</taxon>
        <taxon>Fructobacillus</taxon>
    </lineage>
</organism>
<evidence type="ECO:0000313" key="5">
    <source>
        <dbReference type="Proteomes" id="UP000199376"/>
    </source>
</evidence>
<evidence type="ECO:0000256" key="1">
    <source>
        <dbReference type="ARBA" id="ARBA00022679"/>
    </source>
</evidence>
<dbReference type="InterPro" id="IPR050680">
    <property type="entry name" value="YpeA/RimI_acetyltransf"/>
</dbReference>
<dbReference type="InterPro" id="IPR016181">
    <property type="entry name" value="Acyl_CoA_acyltransferase"/>
</dbReference>
<keyword evidence="5" id="KW-1185">Reference proteome</keyword>
<dbReference type="Proteomes" id="UP000199376">
    <property type="component" value="Unassembled WGS sequence"/>
</dbReference>
<evidence type="ECO:0000313" key="4">
    <source>
        <dbReference type="EMBL" id="SFC09402.1"/>
    </source>
</evidence>
<keyword evidence="2" id="KW-0012">Acyltransferase</keyword>
<dbReference type="RefSeq" id="WP_159427789.1">
    <property type="nucleotide sequence ID" value="NZ_FOLI01000005.1"/>
</dbReference>
<dbReference type="GO" id="GO:0016747">
    <property type="term" value="F:acyltransferase activity, transferring groups other than amino-acyl groups"/>
    <property type="evidence" value="ECO:0007669"/>
    <property type="project" value="InterPro"/>
</dbReference>
<dbReference type="SUPFAM" id="SSF55729">
    <property type="entry name" value="Acyl-CoA N-acyltransferases (Nat)"/>
    <property type="match status" value="1"/>
</dbReference>
<sequence length="138" mass="15460">MLRAATNEDLEMIAGIAESAFGQHNPLPRNLIAQQLSAGRVSYLIDGSGAAFISFSQVLDEIEIYDLAVVKGRQGQGIGQVLFNTFLQEYADNHFFLEVAEGNLAARHIYEKMGFQQYHERSNYYQDGQTAILMEKKP</sequence>
<dbReference type="OrthoDB" id="9794566at2"/>
<evidence type="ECO:0000256" key="2">
    <source>
        <dbReference type="ARBA" id="ARBA00023315"/>
    </source>
</evidence>
<dbReference type="Pfam" id="PF00583">
    <property type="entry name" value="Acetyltransf_1"/>
    <property type="match status" value="1"/>
</dbReference>
<dbReference type="STRING" id="283737.SAMN05660453_1028"/>
<dbReference type="PANTHER" id="PTHR43420">
    <property type="entry name" value="ACETYLTRANSFERASE"/>
    <property type="match status" value="1"/>
</dbReference>